<dbReference type="Proteomes" id="UP000246077">
    <property type="component" value="Unassembled WGS sequence"/>
</dbReference>
<keyword evidence="4" id="KW-1185">Reference proteome</keyword>
<reference evidence="4" key="1">
    <citation type="submission" date="2018-05" db="EMBL/GenBank/DDBJ databases">
        <title>Zavarzinia sp. HR-AS.</title>
        <authorList>
            <person name="Lee Y."/>
            <person name="Jeon C.O."/>
        </authorList>
    </citation>
    <scope>NUCLEOTIDE SEQUENCE [LARGE SCALE GENOMIC DNA]</scope>
    <source>
        <strain evidence="4">DSM 1231</strain>
    </source>
</reference>
<feature type="transmembrane region" description="Helical" evidence="2">
    <location>
        <begin position="34"/>
        <end position="55"/>
    </location>
</feature>
<evidence type="ECO:0000256" key="2">
    <source>
        <dbReference type="SAM" id="Phobius"/>
    </source>
</evidence>
<evidence type="ECO:0000313" key="4">
    <source>
        <dbReference type="Proteomes" id="UP000246077"/>
    </source>
</evidence>
<accession>A0A317DWP2</accession>
<organism evidence="3 4">
    <name type="scientific">Zavarzinia compransoris</name>
    <dbReference type="NCBI Taxonomy" id="1264899"/>
    <lineage>
        <taxon>Bacteria</taxon>
        <taxon>Pseudomonadati</taxon>
        <taxon>Pseudomonadota</taxon>
        <taxon>Alphaproteobacteria</taxon>
        <taxon>Rhodospirillales</taxon>
        <taxon>Zavarziniaceae</taxon>
        <taxon>Zavarzinia</taxon>
    </lineage>
</organism>
<keyword evidence="2" id="KW-0472">Membrane</keyword>
<feature type="region of interest" description="Disordered" evidence="1">
    <location>
        <begin position="1"/>
        <end position="29"/>
    </location>
</feature>
<evidence type="ECO:0000313" key="3">
    <source>
        <dbReference type="EMBL" id="PWR19138.1"/>
    </source>
</evidence>
<keyword evidence="2" id="KW-1133">Transmembrane helix</keyword>
<sequence>MIRGLGADPQRPGALGGVEPVSPRPQHRRAGPDWGLALITVAFLGGAAGLFYFGYMKKNQDDSLAAGETRIITARPETVIPDGGTAATPAASTGGQTAGTASGSGAARPPAGGGGYSMGEQATGGDVSTRPAARTAPEPAGREKPRPTSSAPGVLQAPPGVKPVK</sequence>
<proteinExistence type="predicted"/>
<feature type="compositionally biased region" description="Low complexity" evidence="1">
    <location>
        <begin position="129"/>
        <end position="139"/>
    </location>
</feature>
<protein>
    <submittedName>
        <fullName evidence="3">Uncharacterized protein</fullName>
    </submittedName>
</protein>
<dbReference type="AlphaFoldDB" id="A0A317DWP2"/>
<name>A0A317DWP2_9PROT</name>
<gene>
    <name evidence="3" type="ORF">DKG75_19485</name>
</gene>
<feature type="compositionally biased region" description="Low complexity" evidence="1">
    <location>
        <begin position="83"/>
        <end position="110"/>
    </location>
</feature>
<keyword evidence="2" id="KW-0812">Transmembrane</keyword>
<evidence type="ECO:0000256" key="1">
    <source>
        <dbReference type="SAM" id="MobiDB-lite"/>
    </source>
</evidence>
<comment type="caution">
    <text evidence="3">The sequence shown here is derived from an EMBL/GenBank/DDBJ whole genome shotgun (WGS) entry which is preliminary data.</text>
</comment>
<feature type="region of interest" description="Disordered" evidence="1">
    <location>
        <begin position="75"/>
        <end position="165"/>
    </location>
</feature>
<dbReference type="EMBL" id="QGLF01000005">
    <property type="protein sequence ID" value="PWR19138.1"/>
    <property type="molecule type" value="Genomic_DNA"/>
</dbReference>